<dbReference type="Pfam" id="PF00581">
    <property type="entry name" value="Rhodanese"/>
    <property type="match status" value="1"/>
</dbReference>
<dbReference type="SUPFAM" id="SSF53383">
    <property type="entry name" value="PLP-dependent transferases"/>
    <property type="match status" value="1"/>
</dbReference>
<dbReference type="InterPro" id="IPR015424">
    <property type="entry name" value="PyrdxlP-dep_Trfase"/>
</dbReference>
<keyword evidence="6" id="KW-0408">Iron</keyword>
<dbReference type="SUPFAM" id="SSF52821">
    <property type="entry name" value="Rhodanese/Cell cycle control phosphatase"/>
    <property type="match status" value="1"/>
</dbReference>
<reference evidence="12" key="1">
    <citation type="submission" date="2019-02" db="EMBL/GenBank/DDBJ databases">
        <title>Complete genome sequence of Rhodoferax sp. Gr-4.</title>
        <authorList>
            <person name="Jin L."/>
        </authorList>
    </citation>
    <scope>NUCLEOTIDE SEQUENCE [LARGE SCALE GENOMIC DNA]</scope>
    <source>
        <strain evidence="12">Gr-4</strain>
    </source>
</reference>
<dbReference type="CDD" id="cd00158">
    <property type="entry name" value="RHOD"/>
    <property type="match status" value="1"/>
</dbReference>
<dbReference type="Gene3D" id="3.40.250.10">
    <property type="entry name" value="Rhodanese-like domain"/>
    <property type="match status" value="1"/>
</dbReference>
<evidence type="ECO:0000256" key="4">
    <source>
        <dbReference type="ARBA" id="ARBA00022723"/>
    </source>
</evidence>
<keyword evidence="11" id="KW-0808">Transferase</keyword>
<dbReference type="InterPro" id="IPR015422">
    <property type="entry name" value="PyrdxlP-dep_Trfase_small"/>
</dbReference>
<dbReference type="InterPro" id="IPR015421">
    <property type="entry name" value="PyrdxlP-dep_Trfase_major"/>
</dbReference>
<proteinExistence type="inferred from homology"/>
<evidence type="ECO:0000256" key="6">
    <source>
        <dbReference type="ARBA" id="ARBA00023004"/>
    </source>
</evidence>
<dbReference type="AlphaFoldDB" id="A0A515EMK4"/>
<comment type="similarity">
    <text evidence="2">Belongs to the class-V pyridoxal-phosphate-dependent aminotransferase family. NifS/IscS subfamily.</text>
</comment>
<accession>A0A515EMK4</accession>
<dbReference type="InterPro" id="IPR000192">
    <property type="entry name" value="Aminotrans_V_dom"/>
</dbReference>
<dbReference type="PROSITE" id="PS50206">
    <property type="entry name" value="RHODANESE_3"/>
    <property type="match status" value="1"/>
</dbReference>
<dbReference type="SMART" id="SM00450">
    <property type="entry name" value="RHOD"/>
    <property type="match status" value="1"/>
</dbReference>
<dbReference type="GO" id="GO:0031071">
    <property type="term" value="F:cysteine desulfurase activity"/>
    <property type="evidence" value="ECO:0007669"/>
    <property type="project" value="UniProtKB-EC"/>
</dbReference>
<keyword evidence="5" id="KW-0663">Pyridoxal phosphate</keyword>
<evidence type="ECO:0000256" key="9">
    <source>
        <dbReference type="RuleBase" id="RU004504"/>
    </source>
</evidence>
<evidence type="ECO:0000313" key="12">
    <source>
        <dbReference type="Proteomes" id="UP000317365"/>
    </source>
</evidence>
<reference evidence="12" key="2">
    <citation type="journal article" date="2020" name="Int. J. Syst. Evol. Microbiol.">
        <title>Genomic insights into a novel species Rhodoferax aquaticus sp. nov., isolated from freshwater.</title>
        <authorList>
            <person name="Li T."/>
            <person name="Zhuo Y."/>
            <person name="Jin C.Z."/>
            <person name="Wu X."/>
            <person name="Ko S.R."/>
            <person name="Jin F.J."/>
            <person name="Ahn C.Y."/>
            <person name="Oh H.M."/>
            <person name="Lee H.G."/>
            <person name="Jin L."/>
        </authorList>
    </citation>
    <scope>NUCLEOTIDE SEQUENCE [LARGE SCALE GENOMIC DNA]</scope>
    <source>
        <strain evidence="12">Gr-4</strain>
    </source>
</reference>
<dbReference type="PROSITE" id="PS00595">
    <property type="entry name" value="AA_TRANSFER_CLASS_5"/>
    <property type="match status" value="1"/>
</dbReference>
<keyword evidence="4" id="KW-0479">Metal-binding</keyword>
<dbReference type="GO" id="GO:0046872">
    <property type="term" value="F:metal ion binding"/>
    <property type="evidence" value="ECO:0007669"/>
    <property type="project" value="UniProtKB-KW"/>
</dbReference>
<keyword evidence="11" id="KW-0032">Aminotransferase</keyword>
<evidence type="ECO:0000256" key="5">
    <source>
        <dbReference type="ARBA" id="ARBA00022898"/>
    </source>
</evidence>
<dbReference type="RefSeq" id="WP_142810276.1">
    <property type="nucleotide sequence ID" value="NZ_CP036282.1"/>
</dbReference>
<evidence type="ECO:0000256" key="8">
    <source>
        <dbReference type="ARBA" id="ARBA00050776"/>
    </source>
</evidence>
<dbReference type="GO" id="GO:0051536">
    <property type="term" value="F:iron-sulfur cluster binding"/>
    <property type="evidence" value="ECO:0007669"/>
    <property type="project" value="UniProtKB-KW"/>
</dbReference>
<organism evidence="11 12">
    <name type="scientific">Rhodoferax aquaticus</name>
    <dbReference type="NCBI Taxonomy" id="2527691"/>
    <lineage>
        <taxon>Bacteria</taxon>
        <taxon>Pseudomonadati</taxon>
        <taxon>Pseudomonadota</taxon>
        <taxon>Betaproteobacteria</taxon>
        <taxon>Burkholderiales</taxon>
        <taxon>Comamonadaceae</taxon>
        <taxon>Rhodoferax</taxon>
    </lineage>
</organism>
<dbReference type="EC" id="2.8.1.7" evidence="3"/>
<dbReference type="PANTHER" id="PTHR11601:SF34">
    <property type="entry name" value="CYSTEINE DESULFURASE"/>
    <property type="match status" value="1"/>
</dbReference>
<dbReference type="GO" id="GO:0008483">
    <property type="term" value="F:transaminase activity"/>
    <property type="evidence" value="ECO:0007669"/>
    <property type="project" value="UniProtKB-KW"/>
</dbReference>
<dbReference type="InterPro" id="IPR001763">
    <property type="entry name" value="Rhodanese-like_dom"/>
</dbReference>
<evidence type="ECO:0000256" key="3">
    <source>
        <dbReference type="ARBA" id="ARBA00012239"/>
    </source>
</evidence>
<keyword evidence="12" id="KW-1185">Reference proteome</keyword>
<dbReference type="Pfam" id="PF00266">
    <property type="entry name" value="Aminotran_5"/>
    <property type="match status" value="1"/>
</dbReference>
<dbReference type="InterPro" id="IPR036873">
    <property type="entry name" value="Rhodanese-like_dom_sf"/>
</dbReference>
<sequence>MTPSQHDIYLDGNATSPVLPAAREAAVAAMDTLFGNPSSTHGTGVRAKALMDGVRACAQRVLGVGEGQLAFMSGATEGIQTAVLSALCDIKTKQARGLPTGRLLVYGATEHKAVPESLTHWNEILGLHLELRALPVDGNGRHDLLLLSQWLADTAMLCTMAANNETGVVSDIPGIERLLVDSNSKALWMVDCVQALGKLDLALSQTRIDYAPFSGHKLYAPKGIGMLYVRSSAPFTPLMKGGGQEEGLRAGTENTVGIAALGAVLNALETGHTFCTHAQLVRSRDRLAASLIEAFPGLVFNTPFAYALPTTLNFSVPGLSSKELLDLFDAARVRVSAGSACSAAKSQPSYVLEAMGLPQWRTTSAVRMSFGPIVEDAFINEACQRIAHCGAIAQSMGQLTLTNNAQAPLQLLQFRADAASSWLLLDNARKRCIAIALHDATLTSISNWLARQAFVLEAVLSTAAEDARCAQTLRAQAQTNGTRHGSVEREFAGHTLTSFATPAGWAYFLTPQSATLGTRYLFLNEGHELAPLLGSTNFREAQADAHHGPTTVCLSLDPECIFIAAAFAEEHAQTPALASTTQDSATLLGTEVSAFLKANPRAQLVDVRESFEFAASERVDGNSLGAINVPLSQLTGYAHHWLEDTGAPLVFVCRGGNRSAKALETLQRMGHPCVMHIPGGVTLGQIS</sequence>
<feature type="domain" description="Rhodanese" evidence="10">
    <location>
        <begin position="598"/>
        <end position="680"/>
    </location>
</feature>
<evidence type="ECO:0000313" key="11">
    <source>
        <dbReference type="EMBL" id="QDL53889.1"/>
    </source>
</evidence>
<dbReference type="EMBL" id="CP036282">
    <property type="protein sequence ID" value="QDL53889.1"/>
    <property type="molecule type" value="Genomic_DNA"/>
</dbReference>
<keyword evidence="7" id="KW-0411">Iron-sulfur</keyword>
<name>A0A515EMK4_9BURK</name>
<dbReference type="KEGG" id="rhg:EXZ61_06755"/>
<protein>
    <recommendedName>
        <fullName evidence="3">cysteine desulfurase</fullName>
        <ecNumber evidence="3">2.8.1.7</ecNumber>
    </recommendedName>
</protein>
<gene>
    <name evidence="11" type="ORF">EXZ61_06755</name>
</gene>
<evidence type="ECO:0000256" key="7">
    <source>
        <dbReference type="ARBA" id="ARBA00023014"/>
    </source>
</evidence>
<evidence type="ECO:0000256" key="1">
    <source>
        <dbReference type="ARBA" id="ARBA00001933"/>
    </source>
</evidence>
<comment type="cofactor">
    <cofactor evidence="1 9">
        <name>pyridoxal 5'-phosphate</name>
        <dbReference type="ChEBI" id="CHEBI:597326"/>
    </cofactor>
</comment>
<evidence type="ECO:0000256" key="2">
    <source>
        <dbReference type="ARBA" id="ARBA00006490"/>
    </source>
</evidence>
<dbReference type="PANTHER" id="PTHR11601">
    <property type="entry name" value="CYSTEINE DESULFURYLASE FAMILY MEMBER"/>
    <property type="match status" value="1"/>
</dbReference>
<comment type="catalytic activity">
    <reaction evidence="8">
        <text>(sulfur carrier)-H + L-cysteine = (sulfur carrier)-SH + L-alanine</text>
        <dbReference type="Rhea" id="RHEA:43892"/>
        <dbReference type="Rhea" id="RHEA-COMP:14737"/>
        <dbReference type="Rhea" id="RHEA-COMP:14739"/>
        <dbReference type="ChEBI" id="CHEBI:29917"/>
        <dbReference type="ChEBI" id="CHEBI:35235"/>
        <dbReference type="ChEBI" id="CHEBI:57972"/>
        <dbReference type="ChEBI" id="CHEBI:64428"/>
        <dbReference type="EC" id="2.8.1.7"/>
    </reaction>
</comment>
<evidence type="ECO:0000259" key="10">
    <source>
        <dbReference type="PROSITE" id="PS50206"/>
    </source>
</evidence>
<dbReference type="Proteomes" id="UP000317365">
    <property type="component" value="Chromosome"/>
</dbReference>
<dbReference type="Gene3D" id="1.10.260.50">
    <property type="match status" value="1"/>
</dbReference>
<dbReference type="InterPro" id="IPR020578">
    <property type="entry name" value="Aminotrans_V_PyrdxlP_BS"/>
</dbReference>
<dbReference type="Gene3D" id="3.90.1150.10">
    <property type="entry name" value="Aspartate Aminotransferase, domain 1"/>
    <property type="match status" value="1"/>
</dbReference>
<dbReference type="Gene3D" id="3.40.640.10">
    <property type="entry name" value="Type I PLP-dependent aspartate aminotransferase-like (Major domain)"/>
    <property type="match status" value="1"/>
</dbReference>